<evidence type="ECO:0000256" key="2">
    <source>
        <dbReference type="ARBA" id="ARBA00006991"/>
    </source>
</evidence>
<dbReference type="RefSeq" id="XP_008281770.1">
    <property type="nucleotide sequence ID" value="XM_008283548.1"/>
</dbReference>
<keyword evidence="9" id="KW-0804">Transcription</keyword>
<keyword evidence="3" id="KW-0479">Metal-binding</keyword>
<feature type="domain" description="C2H2-type" evidence="13">
    <location>
        <begin position="178"/>
        <end position="205"/>
    </location>
</feature>
<evidence type="ECO:0000313" key="15">
    <source>
        <dbReference type="RefSeq" id="XP_008281770.1"/>
    </source>
</evidence>
<feature type="domain" description="C2H2-type" evidence="13">
    <location>
        <begin position="236"/>
        <end position="263"/>
    </location>
</feature>
<dbReference type="PROSITE" id="PS00028">
    <property type="entry name" value="ZINC_FINGER_C2H2_1"/>
    <property type="match status" value="4"/>
</dbReference>
<dbReference type="PROSITE" id="PS50157">
    <property type="entry name" value="ZINC_FINGER_C2H2_2"/>
    <property type="match status" value="5"/>
</dbReference>
<dbReference type="FunFam" id="3.30.160.60:FF:000446">
    <property type="entry name" value="Zinc finger protein"/>
    <property type="match status" value="1"/>
</dbReference>
<dbReference type="SUPFAM" id="SSF57667">
    <property type="entry name" value="beta-beta-alpha zinc fingers"/>
    <property type="match status" value="2"/>
</dbReference>
<keyword evidence="10" id="KW-0539">Nucleus</keyword>
<evidence type="ECO:0000256" key="12">
    <source>
        <dbReference type="SAM" id="MobiDB-lite"/>
    </source>
</evidence>
<evidence type="ECO:0000256" key="10">
    <source>
        <dbReference type="ARBA" id="ARBA00023242"/>
    </source>
</evidence>
<dbReference type="InterPro" id="IPR051967">
    <property type="entry name" value="Krueppel_C2H2-ZF"/>
</dbReference>
<feature type="region of interest" description="Disordered" evidence="12">
    <location>
        <begin position="86"/>
        <end position="125"/>
    </location>
</feature>
<evidence type="ECO:0000256" key="6">
    <source>
        <dbReference type="ARBA" id="ARBA00022833"/>
    </source>
</evidence>
<evidence type="ECO:0000256" key="8">
    <source>
        <dbReference type="ARBA" id="ARBA00023125"/>
    </source>
</evidence>
<comment type="similarity">
    <text evidence="2">Belongs to the krueppel C2H2-type zinc-finger protein family.</text>
</comment>
<feature type="domain" description="C2H2-type" evidence="13">
    <location>
        <begin position="57"/>
        <end position="79"/>
    </location>
</feature>
<evidence type="ECO:0000256" key="4">
    <source>
        <dbReference type="ARBA" id="ARBA00022737"/>
    </source>
</evidence>
<feature type="compositionally biased region" description="Low complexity" evidence="12">
    <location>
        <begin position="670"/>
        <end position="681"/>
    </location>
</feature>
<dbReference type="Proteomes" id="UP000694891">
    <property type="component" value="Unplaced"/>
</dbReference>
<dbReference type="GO" id="GO:0005634">
    <property type="term" value="C:nucleus"/>
    <property type="evidence" value="ECO:0007669"/>
    <property type="project" value="UniProtKB-SubCell"/>
</dbReference>
<evidence type="ECO:0000256" key="7">
    <source>
        <dbReference type="ARBA" id="ARBA00023015"/>
    </source>
</evidence>
<evidence type="ECO:0000256" key="5">
    <source>
        <dbReference type="ARBA" id="ARBA00022771"/>
    </source>
</evidence>
<name>A0A9Y4JSM0_9TELE</name>
<sequence length="920" mass="101402">METEEREDASQKHAANVKAEAEEDVTSCHTCGVCGRSFPLLSSLSQHMRRHTREKPYKCPYCEHRTAQKGSLKAHIRSHKLGLFSHNLSDKQGDEDQGQKDDAVIAEPPEISSTSEKARVNGKVKKKGTKKKVKGKDGIEVGDGADAGSFSCTICGQAFPQVLLLKSHMKRHRGSQDHGCRICGRRFRQAWFLQSHMRIHRVKAQLRGSKSNDPPATINGVPQDPASLINEECLYELCAGCGNFFFDRKTLRIHEKLHKLNQSRAQMQNPAQEDLEAAELHNSKKHFFDSLNLTCAGPKETPEERSLGRRIPELDPVCSYQAWQLATRGRLVEATEKCLGWEERLADAEVAYDTEKGEYVPLKQEKKRKQIESSSTSVKKKKADTGLDQTSNSLAHTKGGDKKICQKDRILLNGLGHAFYEALQTKKVKDVHFSSKHSNNIRIQEQEDRKNYFCEHCDFHTVDASLLRSHLHRQHQDFLVPYSKQSTVLDSVSKSGSKASRYMDYLRSRSVLLSQPYWNPYTCPPSQELVESNIKVEKSNGTEVKGQGHATGDAGSLLNLSSLPITEGDSTVNYSVKTEGLVRHQCPYCSHTTNYPEVLWIHQRVAHRVDGSSSVAPKWAPCVNSIKSLKAGVSQWRRTGPPPFLEGKDCPALPAPRTQRTQPPGVAAPSSSSSSSSSSKHSASKTQSAPPKSKHPSKDSRSSDGTQSSGKAGLPSQKKSGEHNRAAEGGSKGSSSKATSSNSVVHSKSLPSFQPTSSPKHRGSRATVEGSFPQEGLGFMLARNHGGTSSNVASDRLHSRRQSYDFASVPKGPDLWAAMNMWGLHGSKAYLDPLLFAQGKNESAGEMPMDIDIFSLLKNYSPHELAALYQHWGFVDPRLDPQATLQINGTFGNEVHSSSEASKQMNSRNTSSSGSLHKGT</sequence>
<dbReference type="GO" id="GO:0000981">
    <property type="term" value="F:DNA-binding transcription factor activity, RNA polymerase II-specific"/>
    <property type="evidence" value="ECO:0007669"/>
    <property type="project" value="TreeGrafter"/>
</dbReference>
<keyword evidence="6" id="KW-0862">Zinc</keyword>
<dbReference type="GO" id="GO:0000978">
    <property type="term" value="F:RNA polymerase II cis-regulatory region sequence-specific DNA binding"/>
    <property type="evidence" value="ECO:0007669"/>
    <property type="project" value="TreeGrafter"/>
</dbReference>
<gene>
    <name evidence="15" type="primary">LOC103358535</name>
</gene>
<evidence type="ECO:0000256" key="1">
    <source>
        <dbReference type="ARBA" id="ARBA00004123"/>
    </source>
</evidence>
<feature type="compositionally biased region" description="Basic and acidic residues" evidence="12">
    <location>
        <begin position="88"/>
        <end position="103"/>
    </location>
</feature>
<feature type="compositionally biased region" description="Polar residues" evidence="12">
    <location>
        <begin position="744"/>
        <end position="758"/>
    </location>
</feature>
<evidence type="ECO:0000259" key="13">
    <source>
        <dbReference type="PROSITE" id="PS50157"/>
    </source>
</evidence>
<evidence type="ECO:0000256" key="3">
    <source>
        <dbReference type="ARBA" id="ARBA00022723"/>
    </source>
</evidence>
<reference evidence="15" key="1">
    <citation type="submission" date="2025-08" db="UniProtKB">
        <authorList>
            <consortium name="RefSeq"/>
        </authorList>
    </citation>
    <scope>IDENTIFICATION</scope>
</reference>
<feature type="region of interest" description="Disordered" evidence="12">
    <location>
        <begin position="893"/>
        <end position="920"/>
    </location>
</feature>
<feature type="domain" description="C2H2-type" evidence="13">
    <location>
        <begin position="29"/>
        <end position="56"/>
    </location>
</feature>
<comment type="subcellular location">
    <subcellularLocation>
        <location evidence="1">Nucleus</location>
    </subcellularLocation>
</comment>
<accession>A0A9Y4JSM0</accession>
<evidence type="ECO:0000256" key="9">
    <source>
        <dbReference type="ARBA" id="ARBA00023163"/>
    </source>
</evidence>
<dbReference type="FunFam" id="3.30.160.60:FF:000075">
    <property type="entry name" value="Putative zinc finger protein 536"/>
    <property type="match status" value="1"/>
</dbReference>
<feature type="domain" description="C2H2-type" evidence="13">
    <location>
        <begin position="150"/>
        <end position="177"/>
    </location>
</feature>
<dbReference type="GO" id="GO:0008270">
    <property type="term" value="F:zinc ion binding"/>
    <property type="evidence" value="ECO:0007669"/>
    <property type="project" value="UniProtKB-KW"/>
</dbReference>
<dbReference type="InterPro" id="IPR013087">
    <property type="entry name" value="Znf_C2H2_type"/>
</dbReference>
<dbReference type="PANTHER" id="PTHR45925:SF3">
    <property type="entry name" value="ZINC FINGER PROTEIN 516"/>
    <property type="match status" value="1"/>
</dbReference>
<proteinExistence type="inferred from homology"/>
<dbReference type="GeneID" id="103358535"/>
<keyword evidence="8" id="KW-0238">DNA-binding</keyword>
<feature type="compositionally biased region" description="Low complexity" evidence="12">
    <location>
        <begin position="727"/>
        <end position="743"/>
    </location>
</feature>
<dbReference type="Gene3D" id="3.30.160.60">
    <property type="entry name" value="Classic Zinc Finger"/>
    <property type="match status" value="3"/>
</dbReference>
<feature type="region of interest" description="Disordered" evidence="12">
    <location>
        <begin position="634"/>
        <end position="771"/>
    </location>
</feature>
<organism evidence="14 15">
    <name type="scientific">Stegastes partitus</name>
    <name type="common">bicolor damselfish</name>
    <dbReference type="NCBI Taxonomy" id="144197"/>
    <lineage>
        <taxon>Eukaryota</taxon>
        <taxon>Metazoa</taxon>
        <taxon>Chordata</taxon>
        <taxon>Craniata</taxon>
        <taxon>Vertebrata</taxon>
        <taxon>Euteleostomi</taxon>
        <taxon>Actinopterygii</taxon>
        <taxon>Neopterygii</taxon>
        <taxon>Teleostei</taxon>
        <taxon>Neoteleostei</taxon>
        <taxon>Acanthomorphata</taxon>
        <taxon>Ovalentaria</taxon>
        <taxon>Pomacentridae</taxon>
        <taxon>Stegastes</taxon>
    </lineage>
</organism>
<keyword evidence="5 11" id="KW-0863">Zinc-finger</keyword>
<dbReference type="InterPro" id="IPR036236">
    <property type="entry name" value="Znf_C2H2_sf"/>
</dbReference>
<dbReference type="Pfam" id="PF00096">
    <property type="entry name" value="zf-C2H2"/>
    <property type="match status" value="4"/>
</dbReference>
<evidence type="ECO:0000313" key="14">
    <source>
        <dbReference type="Proteomes" id="UP000694891"/>
    </source>
</evidence>
<dbReference type="PANTHER" id="PTHR45925">
    <property type="entry name" value="ZINC FINGER PROTEIN"/>
    <property type="match status" value="1"/>
</dbReference>
<protein>
    <submittedName>
        <fullName evidence="15">Zinc finger protein 516-like</fullName>
    </submittedName>
</protein>
<evidence type="ECO:0000256" key="11">
    <source>
        <dbReference type="PROSITE-ProRule" id="PRU00042"/>
    </source>
</evidence>
<feature type="region of interest" description="Disordered" evidence="12">
    <location>
        <begin position="364"/>
        <end position="399"/>
    </location>
</feature>
<keyword evidence="4" id="KW-0677">Repeat</keyword>
<keyword evidence="14" id="KW-1185">Reference proteome</keyword>
<dbReference type="AlphaFoldDB" id="A0A9Y4JSM0"/>
<keyword evidence="7" id="KW-0805">Transcription regulation</keyword>
<dbReference type="SMART" id="SM00355">
    <property type="entry name" value="ZnF_C2H2"/>
    <property type="match status" value="7"/>
</dbReference>
<feature type="region of interest" description="Disordered" evidence="12">
    <location>
        <begin position="1"/>
        <end position="24"/>
    </location>
</feature>